<evidence type="ECO:0000313" key="1">
    <source>
        <dbReference type="EMBL" id="CAG8428942.1"/>
    </source>
</evidence>
<dbReference type="EMBL" id="CAJVPD010000304">
    <property type="protein sequence ID" value="CAG8428942.1"/>
    <property type="molecule type" value="Genomic_DNA"/>
</dbReference>
<organism evidence="1 2">
    <name type="scientific">Penicillium salamii</name>
    <dbReference type="NCBI Taxonomy" id="1612424"/>
    <lineage>
        <taxon>Eukaryota</taxon>
        <taxon>Fungi</taxon>
        <taxon>Dikarya</taxon>
        <taxon>Ascomycota</taxon>
        <taxon>Pezizomycotina</taxon>
        <taxon>Eurotiomycetes</taxon>
        <taxon>Eurotiomycetidae</taxon>
        <taxon>Eurotiales</taxon>
        <taxon>Aspergillaceae</taxon>
        <taxon>Penicillium</taxon>
    </lineage>
</organism>
<gene>
    <name evidence="1" type="ORF">PSALAMII_LOCUS10693</name>
</gene>
<comment type="caution">
    <text evidence="1">The sequence shown here is derived from an EMBL/GenBank/DDBJ whole genome shotgun (WGS) entry which is preliminary data.</text>
</comment>
<sequence length="154" mass="17722">MNKFVGTTDTFVVRYWTKNNIPPVAARYLGAPIHPIRPKIVHMLAHRDKNTLWWRVSVNKLLPYKRVVRSWCARRVRIAFEEALRQQGLDRLGKRIPESSAQKNLTGSMEIYIQVPCVVQSFEDIRKDANKVMAELMAHQSAQESAAPNAQTPR</sequence>
<dbReference type="Proteomes" id="UP001152592">
    <property type="component" value="Unassembled WGS sequence"/>
</dbReference>
<reference evidence="1" key="1">
    <citation type="submission" date="2021-07" db="EMBL/GenBank/DDBJ databases">
        <authorList>
            <person name="Branca A.L. A."/>
        </authorList>
    </citation>
    <scope>NUCLEOTIDE SEQUENCE</scope>
</reference>
<name>A0A9W4JZW6_9EURO</name>
<protein>
    <submittedName>
        <fullName evidence="1">Uncharacterized protein</fullName>
    </submittedName>
</protein>
<proteinExistence type="predicted"/>
<dbReference type="AlphaFoldDB" id="A0A9W4JZW6"/>
<dbReference type="OrthoDB" id="2590011at2759"/>
<evidence type="ECO:0000313" key="2">
    <source>
        <dbReference type="Proteomes" id="UP001152592"/>
    </source>
</evidence>
<accession>A0A9W4JZW6</accession>